<proteinExistence type="predicted"/>
<name>A0ABV3XW96_9RHOB</name>
<keyword evidence="3" id="KW-1185">Reference proteome</keyword>
<feature type="region of interest" description="Disordered" evidence="1">
    <location>
        <begin position="1"/>
        <end position="24"/>
    </location>
</feature>
<protein>
    <submittedName>
        <fullName evidence="2">Uncharacterized protein</fullName>
    </submittedName>
</protein>
<gene>
    <name evidence="2" type="ORF">Ga0609869_002393</name>
</gene>
<comment type="caution">
    <text evidence="2">The sequence shown here is derived from an EMBL/GenBank/DDBJ whole genome shotgun (WGS) entry which is preliminary data.</text>
</comment>
<evidence type="ECO:0000313" key="3">
    <source>
        <dbReference type="Proteomes" id="UP001560019"/>
    </source>
</evidence>
<reference evidence="2 3" key="1">
    <citation type="submission" date="2024-06" db="EMBL/GenBank/DDBJ databases">
        <title>Genome of Rhodovulum iodosum, a marine photoferrotroph.</title>
        <authorList>
            <person name="Bianchini G."/>
            <person name="Nikeleit V."/>
            <person name="Kappler A."/>
            <person name="Bryce C."/>
            <person name="Sanchez-Baracaldo P."/>
        </authorList>
    </citation>
    <scope>NUCLEOTIDE SEQUENCE [LARGE SCALE GENOMIC DNA]</scope>
    <source>
        <strain evidence="2 3">UT/N1</strain>
    </source>
</reference>
<sequence>MGVETGSFTWVSAGPGRGPDTAGAAVSGRLRGAAPGLAGFVAPCAPSLQAKVTMAIFLSVLRSSVRAAGTGGGKQIAKTAARRPFDKELMGALAG</sequence>
<accession>A0ABV3XW96</accession>
<feature type="compositionally biased region" description="Polar residues" evidence="1">
    <location>
        <begin position="1"/>
        <end position="10"/>
    </location>
</feature>
<evidence type="ECO:0000313" key="2">
    <source>
        <dbReference type="EMBL" id="MEX5729040.1"/>
    </source>
</evidence>
<dbReference type="Proteomes" id="UP001560019">
    <property type="component" value="Unassembled WGS sequence"/>
</dbReference>
<dbReference type="EMBL" id="JBEHHI010000002">
    <property type="protein sequence ID" value="MEX5729040.1"/>
    <property type="molecule type" value="Genomic_DNA"/>
</dbReference>
<evidence type="ECO:0000256" key="1">
    <source>
        <dbReference type="SAM" id="MobiDB-lite"/>
    </source>
</evidence>
<organism evidence="2 3">
    <name type="scientific">Rhodovulum iodosum</name>
    <dbReference type="NCBI Taxonomy" id="68291"/>
    <lineage>
        <taxon>Bacteria</taxon>
        <taxon>Pseudomonadati</taxon>
        <taxon>Pseudomonadota</taxon>
        <taxon>Alphaproteobacteria</taxon>
        <taxon>Rhodobacterales</taxon>
        <taxon>Paracoccaceae</taxon>
        <taxon>Rhodovulum</taxon>
    </lineage>
</organism>